<dbReference type="EMBL" id="BMAR01000001">
    <property type="protein sequence ID" value="GFR40399.1"/>
    <property type="molecule type" value="Genomic_DNA"/>
</dbReference>
<dbReference type="InterPro" id="IPR007246">
    <property type="entry name" value="Gaa1"/>
</dbReference>
<comment type="caution">
    <text evidence="1">The sequence shown here is derived from an EMBL/GenBank/DDBJ whole genome shotgun (WGS) entry which is preliminary data.</text>
</comment>
<dbReference type="Pfam" id="PF04114">
    <property type="entry name" value="Gaa1"/>
    <property type="match status" value="1"/>
</dbReference>
<name>A0AAD3HGE9_9CHLO</name>
<proteinExistence type="predicted"/>
<evidence type="ECO:0000313" key="1">
    <source>
        <dbReference type="EMBL" id="GFR40399.1"/>
    </source>
</evidence>
<dbReference type="GO" id="GO:0042765">
    <property type="term" value="C:GPI-anchor transamidase complex"/>
    <property type="evidence" value="ECO:0007669"/>
    <property type="project" value="InterPro"/>
</dbReference>
<dbReference type="GO" id="GO:0016255">
    <property type="term" value="P:attachment of GPI anchor to protein"/>
    <property type="evidence" value="ECO:0007669"/>
    <property type="project" value="TreeGrafter"/>
</dbReference>
<dbReference type="AlphaFoldDB" id="A0AAD3HGE9"/>
<dbReference type="PANTHER" id="PTHR13304:SF0">
    <property type="entry name" value="GLYCOSYLPHOSPHATIDYLINOSITOL ANCHOR ATTACHMENT 1 PROTEIN"/>
    <property type="match status" value="1"/>
</dbReference>
<gene>
    <name evidence="1" type="ORF">Agub_g951</name>
</gene>
<organism evidence="1 2">
    <name type="scientific">Astrephomene gubernaculifera</name>
    <dbReference type="NCBI Taxonomy" id="47775"/>
    <lineage>
        <taxon>Eukaryota</taxon>
        <taxon>Viridiplantae</taxon>
        <taxon>Chlorophyta</taxon>
        <taxon>core chlorophytes</taxon>
        <taxon>Chlorophyceae</taxon>
        <taxon>CS clade</taxon>
        <taxon>Chlamydomonadales</taxon>
        <taxon>Astrephomenaceae</taxon>
        <taxon>Astrephomene</taxon>
    </lineage>
</organism>
<protein>
    <submittedName>
        <fullName evidence="1">Uncharacterized protein</fullName>
    </submittedName>
</protein>
<dbReference type="PANTHER" id="PTHR13304">
    <property type="entry name" value="GLYCOSYLPHOSPHATIDYLINOSITOL ANCHOR ATTACHMENT 1 PROTEIN"/>
    <property type="match status" value="1"/>
</dbReference>
<feature type="non-terminal residue" evidence="1">
    <location>
        <position position="215"/>
    </location>
</feature>
<reference evidence="1 2" key="1">
    <citation type="journal article" date="2021" name="Sci. Rep.">
        <title>Genome sequencing of the multicellular alga Astrephomene provides insights into convergent evolution of germ-soma differentiation.</title>
        <authorList>
            <person name="Yamashita S."/>
            <person name="Yamamoto K."/>
            <person name="Matsuzaki R."/>
            <person name="Suzuki S."/>
            <person name="Yamaguchi H."/>
            <person name="Hirooka S."/>
            <person name="Minakuchi Y."/>
            <person name="Miyagishima S."/>
            <person name="Kawachi M."/>
            <person name="Toyoda A."/>
            <person name="Nozaki H."/>
        </authorList>
    </citation>
    <scope>NUCLEOTIDE SEQUENCE [LARGE SCALE GENOMIC DNA]</scope>
    <source>
        <strain evidence="1 2">NIES-4017</strain>
    </source>
</reference>
<accession>A0AAD3HGE9</accession>
<evidence type="ECO:0000313" key="2">
    <source>
        <dbReference type="Proteomes" id="UP001054857"/>
    </source>
</evidence>
<keyword evidence="2" id="KW-1185">Reference proteome</keyword>
<sequence length="215" mass="22770">IQQAVVLEALAGGPAGGGSGRYDTAELLVVGHDGLLPKLDMYWLLRYLLHGQPLALWREQQLHSPGATALLRAITRAAELLAPQQTARSYAARLLTALHFAGLQAGGQPAGAHAAFKDVMVDAAGVRLLQRAHGAPSSPASASLESSALSLAASLELVLRSLNNLVERVHHSPFLYLLTGRERFVSVERYVGPAVALAAGVQLQVGGWVEGWRLP</sequence>
<dbReference type="Proteomes" id="UP001054857">
    <property type="component" value="Unassembled WGS sequence"/>
</dbReference>